<evidence type="ECO:0000313" key="2">
    <source>
        <dbReference type="EMBL" id="CAD6196236.1"/>
    </source>
</evidence>
<accession>A0A8S1HMM5</accession>
<dbReference type="InterPro" id="IPR036188">
    <property type="entry name" value="FAD/NAD-bd_sf"/>
</dbReference>
<keyword evidence="1" id="KW-0812">Transmembrane</keyword>
<dbReference type="InterPro" id="IPR029731">
    <property type="entry name" value="OSGIN1/2"/>
</dbReference>
<evidence type="ECO:0000313" key="3">
    <source>
        <dbReference type="Proteomes" id="UP000835052"/>
    </source>
</evidence>
<proteinExistence type="predicted"/>
<comment type="caution">
    <text evidence="2">The sequence shown here is derived from an EMBL/GenBank/DDBJ whole genome shotgun (WGS) entry which is preliminary data.</text>
</comment>
<gene>
    <name evidence="2" type="ORF">CAUJ_LOCUS12151</name>
</gene>
<dbReference type="EMBL" id="CAJGYM010000069">
    <property type="protein sequence ID" value="CAD6196236.1"/>
    <property type="molecule type" value="Genomic_DNA"/>
</dbReference>
<keyword evidence="1" id="KW-0472">Membrane</keyword>
<evidence type="ECO:0000256" key="1">
    <source>
        <dbReference type="SAM" id="Phobius"/>
    </source>
</evidence>
<organism evidence="2 3">
    <name type="scientific">Caenorhabditis auriculariae</name>
    <dbReference type="NCBI Taxonomy" id="2777116"/>
    <lineage>
        <taxon>Eukaryota</taxon>
        <taxon>Metazoa</taxon>
        <taxon>Ecdysozoa</taxon>
        <taxon>Nematoda</taxon>
        <taxon>Chromadorea</taxon>
        <taxon>Rhabditida</taxon>
        <taxon>Rhabditina</taxon>
        <taxon>Rhabditomorpha</taxon>
        <taxon>Rhabditoidea</taxon>
        <taxon>Rhabditidae</taxon>
        <taxon>Peloderinae</taxon>
        <taxon>Caenorhabditis</taxon>
    </lineage>
</organism>
<dbReference type="PANTHER" id="PTHR15192">
    <property type="entry name" value="PROTEIN CBG05349"/>
    <property type="match status" value="1"/>
</dbReference>
<dbReference type="OrthoDB" id="412005at2759"/>
<reference evidence="2" key="1">
    <citation type="submission" date="2020-10" db="EMBL/GenBank/DDBJ databases">
        <authorList>
            <person name="Kikuchi T."/>
        </authorList>
    </citation>
    <scope>NUCLEOTIDE SEQUENCE</scope>
    <source>
        <strain evidence="2">NKZ352</strain>
    </source>
</reference>
<evidence type="ECO:0008006" key="4">
    <source>
        <dbReference type="Google" id="ProtNLM"/>
    </source>
</evidence>
<keyword evidence="3" id="KW-1185">Reference proteome</keyword>
<dbReference type="Proteomes" id="UP000835052">
    <property type="component" value="Unassembled WGS sequence"/>
</dbReference>
<keyword evidence="1" id="KW-1133">Transmembrane helix</keyword>
<dbReference type="PANTHER" id="PTHR15192:SF8">
    <property type="entry name" value="FAD_NAD(P)-BINDING DOMAIN-CONTAINING PROTEIN"/>
    <property type="match status" value="1"/>
</dbReference>
<dbReference type="SUPFAM" id="SSF51905">
    <property type="entry name" value="FAD/NAD(P)-binding domain"/>
    <property type="match status" value="1"/>
</dbReference>
<sequence>MQGSRRRLDTQVLIIGNGPAGLALSAFLSGVQPFYNVDQPHQNELIHERLSADPHLSLLEQDLTWSDQLTDLTSASRPLSILYDMLVRPGVDTGDPRPSSLQWEMNLAHEIPHMVIGETSIGGSWNNYDPEMLAVSFAQSLDLPGYSTTEWLGGTPLVPRLPSCAIASYMASYAEQLGIQRNFHCNMKITSVKKVDDVWVTEGRSTLDNRPFTICSRYVVLACGKTAPRKLGLVGEETCKNIVYDTKTFKDRLASDTNLGKEYTIPAISSSSKAVVVLGDGISSADVVRHCLEREIPVIHVMRRTDRQLRNTMISRLSPTYYGEYNKVHQMMIGRQVDPLYTRMTSAEVVDVNEKTVLISSTKGKIDIPYSLLAVCFGRQSDFDTVLQGKYSFLQYHSEEDPTLFAAGSFAGDHFVRYLVGGCLHVAKEIKAKHRAQQLNNNNNEASTLRRKNRCCCTRMMILRGIAFG</sequence>
<dbReference type="AlphaFoldDB" id="A0A8S1HMM5"/>
<protein>
    <recommendedName>
        <fullName evidence="4">FAD/NAD(P)-binding domain-containing protein</fullName>
    </recommendedName>
</protein>
<name>A0A8S1HMM5_9PELO</name>
<feature type="transmembrane region" description="Helical" evidence="1">
    <location>
        <begin position="12"/>
        <end position="35"/>
    </location>
</feature>
<dbReference type="Gene3D" id="3.50.50.60">
    <property type="entry name" value="FAD/NAD(P)-binding domain"/>
    <property type="match status" value="1"/>
</dbReference>